<evidence type="ECO:0000313" key="2">
    <source>
        <dbReference type="EMBL" id="JAA65311.1"/>
    </source>
</evidence>
<keyword evidence="1" id="KW-0732">Signal</keyword>
<protein>
    <submittedName>
        <fullName evidence="2">Putative 8.9 kDa protein</fullName>
    </submittedName>
</protein>
<dbReference type="AlphaFoldDB" id="A0A0K8R2W3"/>
<proteinExistence type="evidence at transcript level"/>
<sequence>MRTIVLLAVIALGGVSLIMGDTNHPHHYGVSFENGTCTYRNITLRDGHSEPFQFPCEYWTCNVTAKTLTIEGFVFSGSALCTNSVLQSFVC</sequence>
<reference evidence="2" key="1">
    <citation type="submission" date="2012-12" db="EMBL/GenBank/DDBJ databases">
        <title>Identification and characterization of a phenylalanine ammonia-lyase gene family in Isatis indigotica Fort.</title>
        <authorList>
            <person name="Liu Q."/>
            <person name="Chen J."/>
            <person name="Zhou X."/>
            <person name="Di P."/>
            <person name="Xiao Y."/>
            <person name="Xuan H."/>
            <person name="Zhang L."/>
            <person name="Chen W."/>
        </authorList>
    </citation>
    <scope>NUCLEOTIDE SEQUENCE</scope>
    <source>
        <tissue evidence="2">Salivary gland</tissue>
    </source>
</reference>
<accession>A0A0K8R2W3</accession>
<feature type="chain" id="PRO_5005515865" evidence="1">
    <location>
        <begin position="21"/>
        <end position="91"/>
    </location>
</feature>
<dbReference type="EMBL" id="GADI01008497">
    <property type="protein sequence ID" value="JAA65311.1"/>
    <property type="molecule type" value="mRNA"/>
</dbReference>
<organism evidence="2">
    <name type="scientific">Ixodes ricinus</name>
    <name type="common">Common tick</name>
    <name type="synonym">Acarus ricinus</name>
    <dbReference type="NCBI Taxonomy" id="34613"/>
    <lineage>
        <taxon>Eukaryota</taxon>
        <taxon>Metazoa</taxon>
        <taxon>Ecdysozoa</taxon>
        <taxon>Arthropoda</taxon>
        <taxon>Chelicerata</taxon>
        <taxon>Arachnida</taxon>
        <taxon>Acari</taxon>
        <taxon>Parasitiformes</taxon>
        <taxon>Ixodida</taxon>
        <taxon>Ixodoidea</taxon>
        <taxon>Ixodidae</taxon>
        <taxon>Ixodinae</taxon>
        <taxon>Ixodes</taxon>
    </lineage>
</organism>
<evidence type="ECO:0000256" key="1">
    <source>
        <dbReference type="SAM" id="SignalP"/>
    </source>
</evidence>
<feature type="signal peptide" evidence="1">
    <location>
        <begin position="1"/>
        <end position="20"/>
    </location>
</feature>
<name>A0A0K8R2W3_IXORI</name>